<evidence type="ECO:0000256" key="3">
    <source>
        <dbReference type="ARBA" id="ARBA00022475"/>
    </source>
</evidence>
<organism evidence="5">
    <name type="scientific">marine sediment metagenome</name>
    <dbReference type="NCBI Taxonomy" id="412755"/>
    <lineage>
        <taxon>unclassified sequences</taxon>
        <taxon>metagenomes</taxon>
        <taxon>ecological metagenomes</taxon>
    </lineage>
</organism>
<dbReference type="PANTHER" id="PTHR43297">
    <property type="entry name" value="OLIGOPEPTIDE TRANSPORT ATP-BINDING PROTEIN APPD"/>
    <property type="match status" value="1"/>
</dbReference>
<reference evidence="5" key="1">
    <citation type="journal article" date="2014" name="Front. Microbiol.">
        <title>High frequency of phylogenetically diverse reductive dehalogenase-homologous genes in deep subseafloor sedimentary metagenomes.</title>
        <authorList>
            <person name="Kawai M."/>
            <person name="Futagami T."/>
            <person name="Toyoda A."/>
            <person name="Takaki Y."/>
            <person name="Nishi S."/>
            <person name="Hori S."/>
            <person name="Arai W."/>
            <person name="Tsubouchi T."/>
            <person name="Morono Y."/>
            <person name="Uchiyama I."/>
            <person name="Ito T."/>
            <person name="Fujiyama A."/>
            <person name="Inagaki F."/>
            <person name="Takami H."/>
        </authorList>
    </citation>
    <scope>NUCLEOTIDE SEQUENCE</scope>
    <source>
        <strain evidence="5">Expedition CK06-06</strain>
    </source>
</reference>
<evidence type="ECO:0000256" key="1">
    <source>
        <dbReference type="ARBA" id="ARBA00004370"/>
    </source>
</evidence>
<dbReference type="PANTHER" id="PTHR43297:SF2">
    <property type="entry name" value="DIPEPTIDE TRANSPORT ATP-BINDING PROTEIN DPPD"/>
    <property type="match status" value="1"/>
</dbReference>
<keyword evidence="4" id="KW-0472">Membrane</keyword>
<dbReference type="SUPFAM" id="SSF52540">
    <property type="entry name" value="P-loop containing nucleoside triphosphate hydrolases"/>
    <property type="match status" value="1"/>
</dbReference>
<keyword evidence="2" id="KW-0813">Transport</keyword>
<gene>
    <name evidence="5" type="ORF">S12H4_54176</name>
</gene>
<evidence type="ECO:0000313" key="5">
    <source>
        <dbReference type="EMBL" id="GAJ08077.1"/>
    </source>
</evidence>
<dbReference type="GO" id="GO:0016020">
    <property type="term" value="C:membrane"/>
    <property type="evidence" value="ECO:0007669"/>
    <property type="project" value="UniProtKB-SubCell"/>
</dbReference>
<dbReference type="InterPro" id="IPR050388">
    <property type="entry name" value="ABC_Ni/Peptide_Import"/>
</dbReference>
<keyword evidence="3" id="KW-1003">Cell membrane</keyword>
<feature type="non-terminal residue" evidence="5">
    <location>
        <position position="1"/>
    </location>
</feature>
<dbReference type="InterPro" id="IPR027417">
    <property type="entry name" value="P-loop_NTPase"/>
</dbReference>
<evidence type="ECO:0000256" key="4">
    <source>
        <dbReference type="ARBA" id="ARBA00023136"/>
    </source>
</evidence>
<comment type="caution">
    <text evidence="5">The sequence shown here is derived from an EMBL/GenBank/DDBJ whole genome shotgun (WGS) entry which is preliminary data.</text>
</comment>
<accession>X1UWW4</accession>
<evidence type="ECO:0008006" key="6">
    <source>
        <dbReference type="Google" id="ProtNLM"/>
    </source>
</evidence>
<dbReference type="AlphaFoldDB" id="X1UWW4"/>
<dbReference type="EMBL" id="BARW01034595">
    <property type="protein sequence ID" value="GAJ08077.1"/>
    <property type="molecule type" value="Genomic_DNA"/>
</dbReference>
<protein>
    <recommendedName>
        <fullName evidence="6">ABC transporter domain-containing protein</fullName>
    </recommendedName>
</protein>
<dbReference type="Gene3D" id="3.40.50.300">
    <property type="entry name" value="P-loop containing nucleotide triphosphate hydrolases"/>
    <property type="match status" value="1"/>
</dbReference>
<comment type="subcellular location">
    <subcellularLocation>
        <location evidence="1">Membrane</location>
    </subcellularLocation>
</comment>
<evidence type="ECO:0000256" key="2">
    <source>
        <dbReference type="ARBA" id="ARBA00022448"/>
    </source>
</evidence>
<sequence length="74" mass="8486">GMRQRVCIAFAIATARELLIADEPTTNLDVTIQDQVLRLIRDLVEKKRGLAHFNYSFIGIGSRDNRTCVRHVCW</sequence>
<proteinExistence type="predicted"/>
<name>X1UWW4_9ZZZZ</name>